<dbReference type="AlphaFoldDB" id="A0A4R1KDW9"/>
<keyword evidence="5" id="KW-0598">Phosphotransferase system</keyword>
<dbReference type="CDD" id="cd00211">
    <property type="entry name" value="PTS_IIA_fru"/>
    <property type="match status" value="1"/>
</dbReference>
<keyword evidence="4" id="KW-0808">Transferase</keyword>
<dbReference type="InterPro" id="IPR050893">
    <property type="entry name" value="Sugar_PTS"/>
</dbReference>
<dbReference type="InterPro" id="IPR035895">
    <property type="entry name" value="HPr-like_sf"/>
</dbReference>
<dbReference type="PROSITE" id="PS51350">
    <property type="entry name" value="PTS_HPR_DOM"/>
    <property type="match status" value="1"/>
</dbReference>
<dbReference type="EMBL" id="SMGD01000004">
    <property type="protein sequence ID" value="TCK62764.1"/>
    <property type="molecule type" value="Genomic_DNA"/>
</dbReference>
<evidence type="ECO:0000313" key="10">
    <source>
        <dbReference type="Proteomes" id="UP000295565"/>
    </source>
</evidence>
<dbReference type="InterPro" id="IPR000032">
    <property type="entry name" value="HPr-like"/>
</dbReference>
<dbReference type="Proteomes" id="UP000295565">
    <property type="component" value="Unassembled WGS sequence"/>
</dbReference>
<dbReference type="InterPro" id="IPR016152">
    <property type="entry name" value="PTrfase/Anion_transptr"/>
</dbReference>
<dbReference type="CDD" id="cd00367">
    <property type="entry name" value="PTS-HPr_like"/>
    <property type="match status" value="1"/>
</dbReference>
<keyword evidence="2" id="KW-0597">Phosphoprotein</keyword>
<name>A0A4R1KDW9_9GAMM</name>
<keyword evidence="6" id="KW-0418">Kinase</keyword>
<evidence type="ECO:0000259" key="8">
    <source>
        <dbReference type="PROSITE" id="PS51350"/>
    </source>
</evidence>
<evidence type="ECO:0000256" key="4">
    <source>
        <dbReference type="ARBA" id="ARBA00022679"/>
    </source>
</evidence>
<evidence type="ECO:0000313" key="9">
    <source>
        <dbReference type="EMBL" id="TCK62764.1"/>
    </source>
</evidence>
<dbReference type="Pfam" id="PF00359">
    <property type="entry name" value="PTS_EIIA_2"/>
    <property type="match status" value="2"/>
</dbReference>
<keyword evidence="3" id="KW-0762">Sugar transport</keyword>
<dbReference type="NCBIfam" id="NF008319">
    <property type="entry name" value="PRK11109.1"/>
    <property type="match status" value="1"/>
</dbReference>
<dbReference type="PROSITE" id="PS51094">
    <property type="entry name" value="PTS_EIIA_TYPE_2"/>
    <property type="match status" value="1"/>
</dbReference>
<dbReference type="PANTHER" id="PTHR30181:SF3">
    <property type="entry name" value="MULTIPHOSPHORYL TRANSFER PROTEIN"/>
    <property type="match status" value="1"/>
</dbReference>
<dbReference type="RefSeq" id="WP_131911301.1">
    <property type="nucleotide sequence ID" value="NZ_OU594967.1"/>
</dbReference>
<dbReference type="NCBIfam" id="TIGR01003">
    <property type="entry name" value="PTS_HPr_family"/>
    <property type="match status" value="1"/>
</dbReference>
<dbReference type="InterPro" id="IPR001020">
    <property type="entry name" value="PTS_HPr_His_P_site"/>
</dbReference>
<dbReference type="Pfam" id="PF00381">
    <property type="entry name" value="PTS-HPr"/>
    <property type="match status" value="1"/>
</dbReference>
<reference evidence="9 10" key="1">
    <citation type="submission" date="2019-03" db="EMBL/GenBank/DDBJ databases">
        <title>Genomic Encyclopedia of Type Strains, Phase IV (KMG-IV): sequencing the most valuable type-strain genomes for metagenomic binning, comparative biology and taxonomic classification.</title>
        <authorList>
            <person name="Goeker M."/>
        </authorList>
    </citation>
    <scope>NUCLEOTIDE SEQUENCE [LARGE SCALE GENOMIC DNA]</scope>
    <source>
        <strain evidence="9 10">DSM 18577</strain>
    </source>
</reference>
<evidence type="ECO:0000259" key="7">
    <source>
        <dbReference type="PROSITE" id="PS51094"/>
    </source>
</evidence>
<dbReference type="PRINTS" id="PR00107">
    <property type="entry name" value="PHOSPHOCPHPR"/>
</dbReference>
<protein>
    <submittedName>
        <fullName evidence="9">Phosphocarrier protein HPr /PTS system D-fructose-specific IIA component (F1P-forming) (Frc family)</fullName>
    </submittedName>
</protein>
<dbReference type="OrthoDB" id="1640042at2"/>
<dbReference type="GO" id="GO:0009401">
    <property type="term" value="P:phosphoenolpyruvate-dependent sugar phosphotransferase system"/>
    <property type="evidence" value="ECO:0007669"/>
    <property type="project" value="UniProtKB-KW"/>
</dbReference>
<dbReference type="GO" id="GO:0005886">
    <property type="term" value="C:plasma membrane"/>
    <property type="evidence" value="ECO:0007669"/>
    <property type="project" value="TreeGrafter"/>
</dbReference>
<organism evidence="9 10">
    <name type="scientific">Celerinatantimonas diazotrophica</name>
    <dbReference type="NCBI Taxonomy" id="412034"/>
    <lineage>
        <taxon>Bacteria</taxon>
        <taxon>Pseudomonadati</taxon>
        <taxon>Pseudomonadota</taxon>
        <taxon>Gammaproteobacteria</taxon>
        <taxon>Celerinatantimonadaceae</taxon>
        <taxon>Celerinatantimonas</taxon>
    </lineage>
</organism>
<proteinExistence type="predicted"/>
<evidence type="ECO:0000256" key="2">
    <source>
        <dbReference type="ARBA" id="ARBA00022553"/>
    </source>
</evidence>
<dbReference type="PROSITE" id="PS00372">
    <property type="entry name" value="PTS_EIIA_TYPE_2_HIS"/>
    <property type="match status" value="1"/>
</dbReference>
<dbReference type="PANTHER" id="PTHR30181">
    <property type="entry name" value="MANNITOL PERMEASE IIC COMPONENT"/>
    <property type="match status" value="1"/>
</dbReference>
<dbReference type="Gene3D" id="3.30.1340.10">
    <property type="entry name" value="HPr-like"/>
    <property type="match status" value="1"/>
</dbReference>
<comment type="caution">
    <text evidence="9">The sequence shown here is derived from an EMBL/GenBank/DDBJ whole genome shotgun (WGS) entry which is preliminary data.</text>
</comment>
<keyword evidence="10" id="KW-1185">Reference proteome</keyword>
<evidence type="ECO:0000256" key="5">
    <source>
        <dbReference type="ARBA" id="ARBA00022683"/>
    </source>
</evidence>
<keyword evidence="1" id="KW-0813">Transport</keyword>
<evidence type="ECO:0000256" key="3">
    <source>
        <dbReference type="ARBA" id="ARBA00022597"/>
    </source>
</evidence>
<accession>A0A4R1KDW9</accession>
<dbReference type="InterPro" id="IPR002178">
    <property type="entry name" value="PTS_EIIA_type-2_dom"/>
</dbReference>
<sequence>MLKIHTDNISLGASAADKTAAIRLIANKLSDAGFVKSGYVDGMLAREQQSSTYLGNAIAIPHGTTDTRDQVEQTGLQLVQFPQGVDWGEGNIVYLAIGIAAQSDEHLTILRQLTRVLDQDNLDKKLKDVTDPQVIVDLLSGNASLKFDTDCIVLDFPVSNLIQLQAVGAGQLKQTGIIGDQGITELMSATPTPLNDGVLLSSSSQDVQTSGISIIRAQQPFDHDGLKVQTLISVATKDDKAKPVLEKLVELLNNNQLSKLNEAKDNNELLSLLSDNTAPAQASDAPAQDLPEGAEQEVVKLKNPHGLHARPGAVLVKAIKEYDVKITVENLTEGTGPVNGRSLMKVIGLGAQYNHELRFTAEGENARQALDHIKEAINAGLGEKL</sequence>
<dbReference type="GO" id="GO:0090563">
    <property type="term" value="F:protein-phosphocysteine-sugar phosphotransferase activity"/>
    <property type="evidence" value="ECO:0007669"/>
    <property type="project" value="TreeGrafter"/>
</dbReference>
<feature type="domain" description="PTS EIIA type-2" evidence="7">
    <location>
        <begin position="2"/>
        <end position="142"/>
    </location>
</feature>
<dbReference type="SUPFAM" id="SSF55594">
    <property type="entry name" value="HPr-like"/>
    <property type="match status" value="1"/>
</dbReference>
<dbReference type="GO" id="GO:0016301">
    <property type="term" value="F:kinase activity"/>
    <property type="evidence" value="ECO:0007669"/>
    <property type="project" value="UniProtKB-KW"/>
</dbReference>
<dbReference type="Gene3D" id="3.40.930.10">
    <property type="entry name" value="Mannitol-specific EII, Chain A"/>
    <property type="match status" value="2"/>
</dbReference>
<evidence type="ECO:0000256" key="1">
    <source>
        <dbReference type="ARBA" id="ARBA00022448"/>
    </source>
</evidence>
<gene>
    <name evidence="9" type="ORF">EV690_0431</name>
</gene>
<evidence type="ECO:0000256" key="6">
    <source>
        <dbReference type="ARBA" id="ARBA00022777"/>
    </source>
</evidence>
<feature type="domain" description="HPr" evidence="8">
    <location>
        <begin position="294"/>
        <end position="384"/>
    </location>
</feature>
<dbReference type="PROSITE" id="PS00369">
    <property type="entry name" value="PTS_HPR_HIS"/>
    <property type="match status" value="1"/>
</dbReference>
<dbReference type="SUPFAM" id="SSF55804">
    <property type="entry name" value="Phoshotransferase/anion transport protein"/>
    <property type="match status" value="2"/>
</dbReference>